<name>A0ABP9B1N1_9MICC</name>
<keyword evidence="6" id="KW-0029">Amino-acid transport</keyword>
<evidence type="ECO:0000256" key="1">
    <source>
        <dbReference type="ARBA" id="ARBA00022448"/>
    </source>
</evidence>
<dbReference type="InterPro" id="IPR017871">
    <property type="entry name" value="ABC_transporter-like_CS"/>
</dbReference>
<dbReference type="InterPro" id="IPR041701">
    <property type="entry name" value="MetN_ABC"/>
</dbReference>
<gene>
    <name evidence="9" type="ORF">GCM10023352_02680</name>
</gene>
<evidence type="ECO:0000256" key="6">
    <source>
        <dbReference type="ARBA" id="ARBA00022970"/>
    </source>
</evidence>
<evidence type="ECO:0000259" key="8">
    <source>
        <dbReference type="PROSITE" id="PS50893"/>
    </source>
</evidence>
<dbReference type="CDD" id="cd03258">
    <property type="entry name" value="ABC_MetN_methionine_transporter"/>
    <property type="match status" value="1"/>
</dbReference>
<protein>
    <submittedName>
        <fullName evidence="9">Methionine ABC transporter ATP-binding protein</fullName>
    </submittedName>
</protein>
<keyword evidence="4 9" id="KW-0067">ATP-binding</keyword>
<dbReference type="SUPFAM" id="SSF55021">
    <property type="entry name" value="ACT-like"/>
    <property type="match status" value="1"/>
</dbReference>
<dbReference type="Pfam" id="PF00005">
    <property type="entry name" value="ABC_tran"/>
    <property type="match status" value="1"/>
</dbReference>
<evidence type="ECO:0000313" key="10">
    <source>
        <dbReference type="Proteomes" id="UP001500187"/>
    </source>
</evidence>
<dbReference type="Gene3D" id="3.40.50.300">
    <property type="entry name" value="P-loop containing nucleotide triphosphate hydrolases"/>
    <property type="match status" value="1"/>
</dbReference>
<dbReference type="InterPro" id="IPR018449">
    <property type="entry name" value="NIL_domain"/>
</dbReference>
<dbReference type="InterPro" id="IPR050086">
    <property type="entry name" value="MetN_ABC_transporter-like"/>
</dbReference>
<evidence type="ECO:0000256" key="7">
    <source>
        <dbReference type="ARBA" id="ARBA00023136"/>
    </source>
</evidence>
<sequence length="352" mass="37868">MTEDHIVSSRSAAEPMVVLSNVTKEFRVGKKTVTAVDHVDLTINRGEIFAIIGYSGAGKSTLVRLINGLESITGGSLTVNGFEVAGKRESQLREARTNIGMIFQQFNLMNSRTVAGNVEFPLKVAGWDKNKRAARVTELLEFVGLADKAKNYPDQLSGGQKQRVGIARALATSPSLLLADESTSALDPETTAEVLDLLKKVNHELGITVIVITHEMDVVSNIADRVAVMELGKVVESGNVYDVFSNPQTATAKRFVGTAVKTTPVGGEAAELKERHRGYLVNIEITEGNTSIGKVLSYLGSRNVSFNIVQGGLETLQGKSYGNLTLELIGDVISIDAAVAELKTVTRVQEVR</sequence>
<dbReference type="GO" id="GO:0005524">
    <property type="term" value="F:ATP binding"/>
    <property type="evidence" value="ECO:0007669"/>
    <property type="project" value="UniProtKB-KW"/>
</dbReference>
<dbReference type="SMART" id="SM00930">
    <property type="entry name" value="NIL"/>
    <property type="match status" value="1"/>
</dbReference>
<dbReference type="InterPro" id="IPR045865">
    <property type="entry name" value="ACT-like_dom_sf"/>
</dbReference>
<dbReference type="Proteomes" id="UP001500187">
    <property type="component" value="Unassembled WGS sequence"/>
</dbReference>
<keyword evidence="5" id="KW-1278">Translocase</keyword>
<reference evidence="10" key="1">
    <citation type="journal article" date="2019" name="Int. J. Syst. Evol. Microbiol.">
        <title>The Global Catalogue of Microorganisms (GCM) 10K type strain sequencing project: providing services to taxonomists for standard genome sequencing and annotation.</title>
        <authorList>
            <consortium name="The Broad Institute Genomics Platform"/>
            <consortium name="The Broad Institute Genome Sequencing Center for Infectious Disease"/>
            <person name="Wu L."/>
            <person name="Ma J."/>
        </authorList>
    </citation>
    <scope>NUCLEOTIDE SEQUENCE [LARGE SCALE GENOMIC DNA]</scope>
    <source>
        <strain evidence="10">JCM 18541</strain>
    </source>
</reference>
<dbReference type="InterPro" id="IPR003439">
    <property type="entry name" value="ABC_transporter-like_ATP-bd"/>
</dbReference>
<dbReference type="PROSITE" id="PS50893">
    <property type="entry name" value="ABC_TRANSPORTER_2"/>
    <property type="match status" value="1"/>
</dbReference>
<dbReference type="PROSITE" id="PS00211">
    <property type="entry name" value="ABC_TRANSPORTER_1"/>
    <property type="match status" value="1"/>
</dbReference>
<evidence type="ECO:0000313" key="9">
    <source>
        <dbReference type="EMBL" id="GAA4788379.1"/>
    </source>
</evidence>
<keyword evidence="3" id="KW-0547">Nucleotide-binding</keyword>
<dbReference type="Pfam" id="PF09383">
    <property type="entry name" value="NIL"/>
    <property type="match status" value="1"/>
</dbReference>
<dbReference type="EMBL" id="BAABKP010000001">
    <property type="protein sequence ID" value="GAA4788379.1"/>
    <property type="molecule type" value="Genomic_DNA"/>
</dbReference>
<accession>A0ABP9B1N1</accession>
<dbReference type="PANTHER" id="PTHR43166">
    <property type="entry name" value="AMINO ACID IMPORT ATP-BINDING PROTEIN"/>
    <property type="match status" value="1"/>
</dbReference>
<evidence type="ECO:0000256" key="3">
    <source>
        <dbReference type="ARBA" id="ARBA00022741"/>
    </source>
</evidence>
<keyword evidence="2" id="KW-1003">Cell membrane</keyword>
<comment type="caution">
    <text evidence="9">The sequence shown here is derived from an EMBL/GenBank/DDBJ whole genome shotgun (WGS) entry which is preliminary data.</text>
</comment>
<evidence type="ECO:0000256" key="5">
    <source>
        <dbReference type="ARBA" id="ARBA00022967"/>
    </source>
</evidence>
<keyword evidence="7" id="KW-0472">Membrane</keyword>
<dbReference type="RefSeq" id="WP_345443780.1">
    <property type="nucleotide sequence ID" value="NZ_BAABKP010000001.1"/>
</dbReference>
<feature type="domain" description="ABC transporter" evidence="8">
    <location>
        <begin position="17"/>
        <end position="256"/>
    </location>
</feature>
<evidence type="ECO:0000256" key="2">
    <source>
        <dbReference type="ARBA" id="ARBA00022475"/>
    </source>
</evidence>
<dbReference type="InterPro" id="IPR027417">
    <property type="entry name" value="P-loop_NTPase"/>
</dbReference>
<dbReference type="SUPFAM" id="SSF52540">
    <property type="entry name" value="P-loop containing nucleoside triphosphate hydrolases"/>
    <property type="match status" value="1"/>
</dbReference>
<proteinExistence type="predicted"/>
<evidence type="ECO:0000256" key="4">
    <source>
        <dbReference type="ARBA" id="ARBA00022840"/>
    </source>
</evidence>
<dbReference type="SMART" id="SM00382">
    <property type="entry name" value="AAA"/>
    <property type="match status" value="1"/>
</dbReference>
<dbReference type="InterPro" id="IPR003593">
    <property type="entry name" value="AAA+_ATPase"/>
</dbReference>
<keyword evidence="1" id="KW-0813">Transport</keyword>
<dbReference type="Gene3D" id="3.30.70.260">
    <property type="match status" value="1"/>
</dbReference>
<keyword evidence="10" id="KW-1185">Reference proteome</keyword>
<organism evidence="9 10">
    <name type="scientific">Rothia endophytica</name>
    <dbReference type="NCBI Taxonomy" id="1324766"/>
    <lineage>
        <taxon>Bacteria</taxon>
        <taxon>Bacillati</taxon>
        <taxon>Actinomycetota</taxon>
        <taxon>Actinomycetes</taxon>
        <taxon>Micrococcales</taxon>
        <taxon>Micrococcaceae</taxon>
        <taxon>Rothia</taxon>
    </lineage>
</organism>
<dbReference type="PANTHER" id="PTHR43166:SF30">
    <property type="entry name" value="METHIONINE IMPORT ATP-BINDING PROTEIN METN"/>
    <property type="match status" value="1"/>
</dbReference>